<dbReference type="Pfam" id="PF02836">
    <property type="entry name" value="Glyco_hydro_2_C"/>
    <property type="match status" value="1"/>
</dbReference>
<feature type="domain" description="Beta galactosidase small chain/" evidence="12">
    <location>
        <begin position="769"/>
        <end position="1046"/>
    </location>
</feature>
<dbReference type="Gene3D" id="3.20.20.80">
    <property type="entry name" value="Glycosidases"/>
    <property type="match status" value="1"/>
</dbReference>
<dbReference type="InterPro" id="IPR008979">
    <property type="entry name" value="Galactose-bd-like_sf"/>
</dbReference>
<dbReference type="Gene3D" id="2.60.120.260">
    <property type="entry name" value="Galactose-binding domain-like"/>
    <property type="match status" value="1"/>
</dbReference>
<comment type="catalytic activity">
    <reaction evidence="1 10">
        <text>Hydrolysis of terminal non-reducing beta-D-galactose residues in beta-D-galactosides.</text>
        <dbReference type="EC" id="3.2.1.23"/>
    </reaction>
</comment>
<evidence type="ECO:0000259" key="12">
    <source>
        <dbReference type="SMART" id="SM01038"/>
    </source>
</evidence>
<dbReference type="InterPro" id="IPR013783">
    <property type="entry name" value="Ig-like_fold"/>
</dbReference>
<dbReference type="SMART" id="SM01038">
    <property type="entry name" value="Bgal_small_N"/>
    <property type="match status" value="1"/>
</dbReference>
<dbReference type="Gene3D" id="2.60.40.10">
    <property type="entry name" value="Immunoglobulins"/>
    <property type="match status" value="2"/>
</dbReference>
<dbReference type="InterPro" id="IPR006102">
    <property type="entry name" value="Ig-like_GH2"/>
</dbReference>
<evidence type="ECO:0000256" key="5">
    <source>
        <dbReference type="ARBA" id="ARBA00012756"/>
    </source>
</evidence>
<dbReference type="Pfam" id="PF02929">
    <property type="entry name" value="Bgal_small_N"/>
    <property type="match status" value="1"/>
</dbReference>
<dbReference type="AlphaFoldDB" id="A0A3M9N2I1"/>
<evidence type="ECO:0000256" key="2">
    <source>
        <dbReference type="ARBA" id="ARBA00001913"/>
    </source>
</evidence>
<dbReference type="Pfam" id="PF02837">
    <property type="entry name" value="Glyco_hydro_2_N"/>
    <property type="match status" value="1"/>
</dbReference>
<dbReference type="PANTHER" id="PTHR46323">
    <property type="entry name" value="BETA-GALACTOSIDASE"/>
    <property type="match status" value="1"/>
</dbReference>
<evidence type="ECO:0000256" key="4">
    <source>
        <dbReference type="ARBA" id="ARBA00011245"/>
    </source>
</evidence>
<comment type="caution">
    <text evidence="13">The sequence shown here is derived from an EMBL/GenBank/DDBJ whole genome shotgun (WGS) entry which is preliminary data.</text>
</comment>
<evidence type="ECO:0000256" key="7">
    <source>
        <dbReference type="ARBA" id="ARBA00022837"/>
    </source>
</evidence>
<feature type="chain" id="PRO_5018120078" description="Beta-galactosidase" evidence="11">
    <location>
        <begin position="32"/>
        <end position="1061"/>
    </location>
</feature>
<dbReference type="InterPro" id="IPR004199">
    <property type="entry name" value="B-gal_small/dom_5"/>
</dbReference>
<dbReference type="Proteomes" id="UP000272117">
    <property type="component" value="Unassembled WGS sequence"/>
</dbReference>
<comment type="similarity">
    <text evidence="3 10">Belongs to the glycosyl hydrolase 2 family.</text>
</comment>
<evidence type="ECO:0000256" key="9">
    <source>
        <dbReference type="ARBA" id="ARBA00032230"/>
    </source>
</evidence>
<dbReference type="Pfam" id="PF16353">
    <property type="entry name" value="LacZ_4"/>
    <property type="match status" value="1"/>
</dbReference>
<dbReference type="OrthoDB" id="1007335at2"/>
<name>A0A3M9N2I1_9BACT</name>
<dbReference type="SUPFAM" id="SSF51445">
    <property type="entry name" value="(Trans)glycosidases"/>
    <property type="match status" value="1"/>
</dbReference>
<keyword evidence="8 10" id="KW-0326">Glycosidase</keyword>
<evidence type="ECO:0000256" key="8">
    <source>
        <dbReference type="ARBA" id="ARBA00023295"/>
    </source>
</evidence>
<dbReference type="InterPro" id="IPR006101">
    <property type="entry name" value="Glyco_hydro_2"/>
</dbReference>
<evidence type="ECO:0000313" key="14">
    <source>
        <dbReference type="Proteomes" id="UP000272117"/>
    </source>
</evidence>
<dbReference type="InterPro" id="IPR023230">
    <property type="entry name" value="Glyco_hydro_2_CS"/>
</dbReference>
<dbReference type="PRINTS" id="PR00132">
    <property type="entry name" value="GLHYDRLASE2"/>
</dbReference>
<comment type="cofactor">
    <cofactor evidence="2">
        <name>Ca(2+)</name>
        <dbReference type="ChEBI" id="CHEBI:29108"/>
    </cofactor>
</comment>
<dbReference type="GO" id="GO:0009341">
    <property type="term" value="C:beta-galactosidase complex"/>
    <property type="evidence" value="ECO:0007669"/>
    <property type="project" value="InterPro"/>
</dbReference>
<dbReference type="InterPro" id="IPR011013">
    <property type="entry name" value="Gal_mutarotase_sf_dom"/>
</dbReference>
<evidence type="ECO:0000313" key="13">
    <source>
        <dbReference type="EMBL" id="RNI31605.1"/>
    </source>
</evidence>
<dbReference type="InterPro" id="IPR014718">
    <property type="entry name" value="GH-type_carb-bd"/>
</dbReference>
<dbReference type="PROSITE" id="PS00608">
    <property type="entry name" value="GLYCOSYL_HYDROL_F2_2"/>
    <property type="match status" value="1"/>
</dbReference>
<comment type="subunit">
    <text evidence="4">Monomer.</text>
</comment>
<dbReference type="SUPFAM" id="SSF49785">
    <property type="entry name" value="Galactose-binding domain-like"/>
    <property type="match status" value="1"/>
</dbReference>
<dbReference type="EMBL" id="RJJD01000001">
    <property type="protein sequence ID" value="RNI31605.1"/>
    <property type="molecule type" value="Genomic_DNA"/>
</dbReference>
<dbReference type="InterPro" id="IPR006104">
    <property type="entry name" value="Glyco_hydro_2_N"/>
</dbReference>
<dbReference type="InterPro" id="IPR006103">
    <property type="entry name" value="Glyco_hydro_2_cat"/>
</dbReference>
<dbReference type="GO" id="GO:0030246">
    <property type="term" value="F:carbohydrate binding"/>
    <property type="evidence" value="ECO:0007669"/>
    <property type="project" value="InterPro"/>
</dbReference>
<reference evidence="13 14" key="1">
    <citation type="submission" date="2018-11" db="EMBL/GenBank/DDBJ databases">
        <title>Rufibacter latericius sp. nov., isolated from water in Baiyang Lake.</title>
        <authorList>
            <person name="Yang Y."/>
        </authorList>
    </citation>
    <scope>NUCLEOTIDE SEQUENCE [LARGE SCALE GENOMIC DNA]</scope>
    <source>
        <strain evidence="13 14">R-22-1c-1</strain>
    </source>
</reference>
<protein>
    <recommendedName>
        <fullName evidence="5 10">Beta-galactosidase</fullName>
        <ecNumber evidence="5 10">3.2.1.23</ecNumber>
    </recommendedName>
    <alternativeName>
        <fullName evidence="9 10">Lactase</fullName>
    </alternativeName>
</protein>
<dbReference type="SUPFAM" id="SSF74650">
    <property type="entry name" value="Galactose mutarotase-like"/>
    <property type="match status" value="1"/>
</dbReference>
<evidence type="ECO:0000256" key="6">
    <source>
        <dbReference type="ARBA" id="ARBA00022801"/>
    </source>
</evidence>
<dbReference type="InterPro" id="IPR050347">
    <property type="entry name" value="Bact_Beta-galactosidase"/>
</dbReference>
<dbReference type="PROSITE" id="PS00719">
    <property type="entry name" value="GLYCOSYL_HYDROL_F2_1"/>
    <property type="match status" value="1"/>
</dbReference>
<dbReference type="Gene3D" id="2.70.98.10">
    <property type="match status" value="1"/>
</dbReference>
<dbReference type="InterPro" id="IPR032312">
    <property type="entry name" value="LacZ_4"/>
</dbReference>
<accession>A0A3M9N2I1</accession>
<dbReference type="RefSeq" id="WP_123125505.1">
    <property type="nucleotide sequence ID" value="NZ_RJJD01000001.1"/>
</dbReference>
<dbReference type="GO" id="GO:0004565">
    <property type="term" value="F:beta-galactosidase activity"/>
    <property type="evidence" value="ECO:0007669"/>
    <property type="project" value="UniProtKB-EC"/>
</dbReference>
<dbReference type="Pfam" id="PF00703">
    <property type="entry name" value="Glyco_hydro_2"/>
    <property type="match status" value="1"/>
</dbReference>
<dbReference type="InterPro" id="IPR023232">
    <property type="entry name" value="Glyco_hydro_2_AS"/>
</dbReference>
<evidence type="ECO:0000256" key="10">
    <source>
        <dbReference type="RuleBase" id="RU361154"/>
    </source>
</evidence>
<gene>
    <name evidence="13" type="ORF">EFB08_03585</name>
</gene>
<keyword evidence="14" id="KW-1185">Reference proteome</keyword>
<dbReference type="EC" id="3.2.1.23" evidence="5 10"/>
<keyword evidence="6 10" id="KW-0378">Hydrolase</keyword>
<dbReference type="PANTHER" id="PTHR46323:SF2">
    <property type="entry name" value="BETA-GALACTOSIDASE"/>
    <property type="match status" value="1"/>
</dbReference>
<keyword evidence="11" id="KW-0732">Signal</keyword>
<proteinExistence type="inferred from homology"/>
<organism evidence="13 14">
    <name type="scientific">Rufibacter latericius</name>
    <dbReference type="NCBI Taxonomy" id="2487040"/>
    <lineage>
        <taxon>Bacteria</taxon>
        <taxon>Pseudomonadati</taxon>
        <taxon>Bacteroidota</taxon>
        <taxon>Cytophagia</taxon>
        <taxon>Cytophagales</taxon>
        <taxon>Hymenobacteraceae</taxon>
        <taxon>Rufibacter</taxon>
    </lineage>
</organism>
<dbReference type="InterPro" id="IPR036156">
    <property type="entry name" value="Beta-gal/glucu_dom_sf"/>
</dbReference>
<feature type="signal peptide" evidence="11">
    <location>
        <begin position="1"/>
        <end position="31"/>
    </location>
</feature>
<dbReference type="SUPFAM" id="SSF49303">
    <property type="entry name" value="beta-Galactosidase/glucuronidase domain"/>
    <property type="match status" value="2"/>
</dbReference>
<evidence type="ECO:0000256" key="1">
    <source>
        <dbReference type="ARBA" id="ARBA00001412"/>
    </source>
</evidence>
<evidence type="ECO:0000256" key="11">
    <source>
        <dbReference type="SAM" id="SignalP"/>
    </source>
</evidence>
<dbReference type="InterPro" id="IPR017853">
    <property type="entry name" value="GH"/>
</dbReference>
<sequence length="1061" mass="120391">MIFNFSPALLLSLFRKVAFLVFFLAFTAAHAQVPMWLDERRNEENRMPMRSSYEVYESEAALQKADWKLSNNYLNLNGDWKFKWVENPADLPARFEAVDFNDSQWKTFKVPGNWEVNGYGFPIYSSAGFEFVYLMAPNPPVVPMQENPTAVYRREITLPQNWKGKQVVLHIGAAKSNLAVWVNGTYVGYGEDSKLPSDFDVTSYLKPGKNLIVLKLMRWCDGTYLEDQDMWRVSGITRDCYLLARNPVHLYDVELVPDLDDAYKNASLRVKLKLNQKPTQPISADFQLLDGKKLIKQQQITFTSDSAVFNLAVNAPKLWSAETPNLYHAIIRLKDGQGTVTEIIPQRVGFREVEIKGGKLLVNGKPVLVKGVNRHETDPVTGQTISKEAMLRDIKLMKQFNINAVRTSHYPNEEYWYELCDEYGLYVVDEANIESHGMGYDITKTVANKPTWVDAHLMRVQRMMERDKNHPSIIVWSMGNEAGNGYNFYRSYLWMKARDASRPVQYERAVADYKTFTWEWNSDAIVPMYPTPEGMAAYAKANPTPERPFIMCEYAHAMGNSLGNFTDYWKLIRENKHAFQGGFIWDFVDQAFQEVNVAGDTIYTYGGDYGPKDRNIPSDKNFLCNGIFYANREPYPHAWEMKKVYQDIHSTLVNPTTISVYNEKLFTGLENVKLEWELVVDGVKKKSGVISNLKVGSQETAQVKVPVKLPTSGEAFLNLTYKLKNAEPLVAAGHIVATEQLVLRRKAPQQLALKGKAALHVQESANALTIALASGAISFDKQTGWLNQYVVEGVRYLEEGAGLKSNFWRAPNDNDYGAGLQTKLKAWKTAPQQAKLQKLTSSVQNNLATVEAVYTLPEVSGQLSMQYRVNSAGELLVRQHLQADTTKKVAMLPRFGMQWILPAGFNAVEFYGRGPHENYQDRNYSAHLGVYKQTVAEQYFPYVRPQETGNKTDIRWYKVTNGTGNGLLVTSETPLSISALHYFDQDLDDGDEKQQRHAGELKPRPQTQLSIDAAQMGVGGVDSWRSWPLEKYRLPYASYEVQFMIKPVKGAAGAQVQLKSK</sequence>
<keyword evidence="7" id="KW-0106">Calcium</keyword>
<evidence type="ECO:0000256" key="3">
    <source>
        <dbReference type="ARBA" id="ARBA00007401"/>
    </source>
</evidence>
<dbReference type="GO" id="GO:0005990">
    <property type="term" value="P:lactose catabolic process"/>
    <property type="evidence" value="ECO:0007669"/>
    <property type="project" value="TreeGrafter"/>
</dbReference>